<keyword evidence="1" id="KW-1133">Transmembrane helix</keyword>
<feature type="transmembrane region" description="Helical" evidence="1">
    <location>
        <begin position="172"/>
        <end position="189"/>
    </location>
</feature>
<organism evidence="2">
    <name type="scientific">bioreactor metagenome</name>
    <dbReference type="NCBI Taxonomy" id="1076179"/>
    <lineage>
        <taxon>unclassified sequences</taxon>
        <taxon>metagenomes</taxon>
        <taxon>ecological metagenomes</taxon>
    </lineage>
</organism>
<proteinExistence type="predicted"/>
<evidence type="ECO:0000256" key="1">
    <source>
        <dbReference type="SAM" id="Phobius"/>
    </source>
</evidence>
<reference evidence="2" key="1">
    <citation type="submission" date="2019-08" db="EMBL/GenBank/DDBJ databases">
        <authorList>
            <person name="Kucharzyk K."/>
            <person name="Murdoch R.W."/>
            <person name="Higgins S."/>
            <person name="Loffler F."/>
        </authorList>
    </citation>
    <scope>NUCLEOTIDE SEQUENCE</scope>
</reference>
<evidence type="ECO:0000313" key="2">
    <source>
        <dbReference type="EMBL" id="MPN11393.1"/>
    </source>
</evidence>
<dbReference type="AlphaFoldDB" id="A0A645FG98"/>
<keyword evidence="1" id="KW-0812">Transmembrane</keyword>
<feature type="transmembrane region" description="Helical" evidence="1">
    <location>
        <begin position="43"/>
        <end position="65"/>
    </location>
</feature>
<feature type="transmembrane region" description="Helical" evidence="1">
    <location>
        <begin position="86"/>
        <end position="106"/>
    </location>
</feature>
<comment type="caution">
    <text evidence="2">The sequence shown here is derived from an EMBL/GenBank/DDBJ whole genome shotgun (WGS) entry which is preliminary data.</text>
</comment>
<feature type="transmembrane region" description="Helical" evidence="1">
    <location>
        <begin position="149"/>
        <end position="166"/>
    </location>
</feature>
<protein>
    <submittedName>
        <fullName evidence="2">Uncharacterized protein</fullName>
    </submittedName>
</protein>
<feature type="transmembrane region" description="Helical" evidence="1">
    <location>
        <begin position="112"/>
        <end position="137"/>
    </location>
</feature>
<keyword evidence="1" id="KW-0472">Membrane</keyword>
<gene>
    <name evidence="2" type="ORF">SDC9_158694</name>
</gene>
<accession>A0A645FG98</accession>
<sequence length="235" mass="26468">MGNTSLYPEFLISASAGVMNFAEYLIQAFNIGDIIKSLKSVPAWLLLGGYLFLRSLFGALMMFVLKPDMEQGAMTLVNTPMKVIKYGIMIYLSVDVFLFLLLISVIGAPFAVAVFLATRLLLLFGYVPLSIFVGYALEDVLKIKGYTSLYYFLGAFVCFLCCFVPILGRAFLFFVFPVLSYGSLYVLMVNKYKIKHSHKVVFHSSASHRSFKKKKILSIIVKDVDFTDLEEKNEN</sequence>
<dbReference type="EMBL" id="VSSQ01057596">
    <property type="protein sequence ID" value="MPN11393.1"/>
    <property type="molecule type" value="Genomic_DNA"/>
</dbReference>
<name>A0A645FG98_9ZZZZ</name>